<accession>A0ABM8M721</accession>
<keyword evidence="4 8" id="KW-0274">FAD</keyword>
<dbReference type="InterPro" id="IPR036188">
    <property type="entry name" value="FAD/NAD-bd_sf"/>
</dbReference>
<evidence type="ECO:0000256" key="6">
    <source>
        <dbReference type="ARBA" id="ARBA00023157"/>
    </source>
</evidence>
<proteinExistence type="inferred from homology"/>
<evidence type="ECO:0000256" key="4">
    <source>
        <dbReference type="ARBA" id="ARBA00022827"/>
    </source>
</evidence>
<keyword evidence="12" id="KW-1185">Reference proteome</keyword>
<dbReference type="InterPro" id="IPR012999">
    <property type="entry name" value="Pyr_OxRdtase_I_AS"/>
</dbReference>
<dbReference type="InterPro" id="IPR016156">
    <property type="entry name" value="FAD/NAD-linked_Rdtase_dimer_sf"/>
</dbReference>
<evidence type="ECO:0000256" key="3">
    <source>
        <dbReference type="ARBA" id="ARBA00022630"/>
    </source>
</evidence>
<dbReference type="EMBL" id="CAHJWF010000218">
    <property type="protein sequence ID" value="CAB5501845.1"/>
    <property type="molecule type" value="Genomic_DNA"/>
</dbReference>
<dbReference type="RefSeq" id="WP_090714559.1">
    <property type="nucleotide sequence ID" value="NZ_CAHJWF010000218.1"/>
</dbReference>
<dbReference type="SUPFAM" id="SSF55424">
    <property type="entry name" value="FAD/NAD-linked reductases, dimerisation (C-terminal) domain"/>
    <property type="match status" value="1"/>
</dbReference>
<comment type="cofactor">
    <cofactor evidence="1">
        <name>FAD</name>
        <dbReference type="ChEBI" id="CHEBI:57692"/>
    </cofactor>
</comment>
<dbReference type="InterPro" id="IPR023753">
    <property type="entry name" value="FAD/NAD-binding_dom"/>
</dbReference>
<keyword evidence="6" id="KW-1015">Disulfide bond</keyword>
<comment type="caution">
    <text evidence="11">The sequence shown here is derived from an EMBL/GenBank/DDBJ whole genome shotgun (WGS) entry which is preliminary data.</text>
</comment>
<gene>
    <name evidence="11" type="ORF">AZO1586I_866</name>
</gene>
<keyword evidence="5 8" id="KW-0560">Oxidoreductase</keyword>
<dbReference type="InterPro" id="IPR006322">
    <property type="entry name" value="Glutathione_Rdtase_euk/bac"/>
</dbReference>
<dbReference type="PROSITE" id="PS00076">
    <property type="entry name" value="PYRIDINE_REDOX_1"/>
    <property type="match status" value="1"/>
</dbReference>
<dbReference type="Gene3D" id="3.30.390.30">
    <property type="match status" value="1"/>
</dbReference>
<sequence>MTKQYDMIAIGAGSGGLSAVERASEYGKKCLIIEAKTIGGTCVNVGCVPKKVMWFAANAATQINNAQGFGFNIEVKNFSWKKLKQGRDNYIKGITDWYDGYLEKLGIDYIHGFGKLVNKNTVSVNGEEYTAEHIVLSPGGKPSVPNIEGAEYGITSDGFFELDALPKKVAVIGGGYIGVELAGVLNALGSEVEIFGRADTLLRGFDPMIQEALDKDYTAHGITLHHGTTIDKVSSDKTIFTNHGEFGGFDQIIWAVGRDPMTQHLGLENAGVESNQRGFIPTDKFQVTNVDNIFALGDATGRAPLTPVAIAAGRRLSDRLYNNMTDRHLDYSAIATVVFSHPPIGTIGLTEIEANKKFDKIKIYKSEFTPMADALLNHKTTTALKLVCVGDDEKIIGCHIMGHGADEMLQGFAVAIKMEATKKQFDDTVAIHPTSAEELVTLR</sequence>
<organism evidence="11 12">
    <name type="scientific">Bathymodiolus thermophilus thioautotrophic gill symbiont</name>
    <dbReference type="NCBI Taxonomy" id="2360"/>
    <lineage>
        <taxon>Bacteria</taxon>
        <taxon>Pseudomonadati</taxon>
        <taxon>Pseudomonadota</taxon>
        <taxon>Gammaproteobacteria</taxon>
        <taxon>sulfur-oxidizing symbionts</taxon>
    </lineage>
</organism>
<evidence type="ECO:0000256" key="8">
    <source>
        <dbReference type="RuleBase" id="RU003691"/>
    </source>
</evidence>
<comment type="similarity">
    <text evidence="2 8">Belongs to the class-I pyridine nucleotide-disulfide oxidoreductase family.</text>
</comment>
<evidence type="ECO:0000259" key="9">
    <source>
        <dbReference type="Pfam" id="PF02852"/>
    </source>
</evidence>
<dbReference type="InterPro" id="IPR001100">
    <property type="entry name" value="Pyr_nuc-diS_OxRdtase"/>
</dbReference>
<reference evidence="11 12" key="1">
    <citation type="submission" date="2020-05" db="EMBL/GenBank/DDBJ databases">
        <authorList>
            <person name="Petersen J."/>
            <person name="Sayavedra L."/>
        </authorList>
    </citation>
    <scope>NUCLEOTIDE SEQUENCE [LARGE SCALE GENOMIC DNA]</scope>
    <source>
        <strain evidence="11">B azoricus SOX ET2 1586I</strain>
    </source>
</reference>
<keyword evidence="7 8" id="KW-0676">Redox-active center</keyword>
<evidence type="ECO:0000256" key="1">
    <source>
        <dbReference type="ARBA" id="ARBA00001974"/>
    </source>
</evidence>
<evidence type="ECO:0000259" key="10">
    <source>
        <dbReference type="Pfam" id="PF07992"/>
    </source>
</evidence>
<dbReference type="NCBIfam" id="TIGR01421">
    <property type="entry name" value="gluta_reduc_1"/>
    <property type="match status" value="1"/>
</dbReference>
<dbReference type="InterPro" id="IPR004099">
    <property type="entry name" value="Pyr_nucl-diS_OxRdtase_dimer"/>
</dbReference>
<dbReference type="Pfam" id="PF02852">
    <property type="entry name" value="Pyr_redox_dim"/>
    <property type="match status" value="1"/>
</dbReference>
<dbReference type="SUPFAM" id="SSF51905">
    <property type="entry name" value="FAD/NAD(P)-binding domain"/>
    <property type="match status" value="1"/>
</dbReference>
<dbReference type="Proteomes" id="UP000626656">
    <property type="component" value="Unassembled WGS sequence"/>
</dbReference>
<evidence type="ECO:0000256" key="7">
    <source>
        <dbReference type="ARBA" id="ARBA00023284"/>
    </source>
</evidence>
<dbReference type="GO" id="GO:0004362">
    <property type="term" value="F:glutathione-disulfide reductase (NADPH) activity"/>
    <property type="evidence" value="ECO:0007669"/>
    <property type="project" value="UniProtKB-EC"/>
</dbReference>
<dbReference type="Pfam" id="PF07992">
    <property type="entry name" value="Pyr_redox_2"/>
    <property type="match status" value="1"/>
</dbReference>
<dbReference type="PRINTS" id="PR00368">
    <property type="entry name" value="FADPNR"/>
</dbReference>
<feature type="domain" description="Pyridine nucleotide-disulphide oxidoreductase dimerisation" evidence="9">
    <location>
        <begin position="334"/>
        <end position="442"/>
    </location>
</feature>
<dbReference type="PANTHER" id="PTHR42737:SF2">
    <property type="entry name" value="GLUTATHIONE REDUCTASE"/>
    <property type="match status" value="1"/>
</dbReference>
<dbReference type="Gene3D" id="3.50.50.60">
    <property type="entry name" value="FAD/NAD(P)-binding domain"/>
    <property type="match status" value="2"/>
</dbReference>
<keyword evidence="3 8" id="KW-0285">Flavoprotein</keyword>
<evidence type="ECO:0000313" key="12">
    <source>
        <dbReference type="Proteomes" id="UP000626656"/>
    </source>
</evidence>
<dbReference type="EC" id="1.8.1.7" evidence="11"/>
<protein>
    <submittedName>
        <fullName evidence="11">Glutathione reductase (EC)</fullName>
        <ecNumber evidence="11">1.8.1.7</ecNumber>
    </submittedName>
</protein>
<dbReference type="PRINTS" id="PR00411">
    <property type="entry name" value="PNDRDTASEI"/>
</dbReference>
<name>A0ABM8M721_9GAMM</name>
<dbReference type="InterPro" id="IPR046952">
    <property type="entry name" value="GSHR/TRXR-like"/>
</dbReference>
<dbReference type="PANTHER" id="PTHR42737">
    <property type="entry name" value="GLUTATHIONE REDUCTASE"/>
    <property type="match status" value="1"/>
</dbReference>
<evidence type="ECO:0000313" key="11">
    <source>
        <dbReference type="EMBL" id="CAB5501845.1"/>
    </source>
</evidence>
<dbReference type="PIRSF" id="PIRSF000350">
    <property type="entry name" value="Mercury_reductase_MerA"/>
    <property type="match status" value="1"/>
</dbReference>
<evidence type="ECO:0000256" key="5">
    <source>
        <dbReference type="ARBA" id="ARBA00023002"/>
    </source>
</evidence>
<dbReference type="NCBIfam" id="NF004776">
    <property type="entry name" value="PRK06116.1"/>
    <property type="match status" value="1"/>
</dbReference>
<evidence type="ECO:0000256" key="2">
    <source>
        <dbReference type="ARBA" id="ARBA00007532"/>
    </source>
</evidence>
<feature type="domain" description="FAD/NAD(P)-binding" evidence="10">
    <location>
        <begin position="5"/>
        <end position="313"/>
    </location>
</feature>